<dbReference type="HOGENOM" id="CLU_269347_0_0_7"/>
<dbReference type="OrthoDB" id="5483352at2"/>
<evidence type="ECO:0000256" key="1">
    <source>
        <dbReference type="SAM" id="Coils"/>
    </source>
</evidence>
<accession>A1ALI8</accession>
<gene>
    <name evidence="3" type="ordered locus">Ppro_0577</name>
</gene>
<protein>
    <submittedName>
        <fullName evidence="3">Uncharacterized protein</fullName>
    </submittedName>
</protein>
<keyword evidence="1" id="KW-0175">Coiled coil</keyword>
<organism evidence="3 4">
    <name type="scientific">Pelobacter propionicus (strain DSM 2379 / NBRC 103807 / OttBd1)</name>
    <dbReference type="NCBI Taxonomy" id="338966"/>
    <lineage>
        <taxon>Bacteria</taxon>
        <taxon>Pseudomonadati</taxon>
        <taxon>Thermodesulfobacteriota</taxon>
        <taxon>Desulfuromonadia</taxon>
        <taxon>Desulfuromonadales</taxon>
        <taxon>Desulfuromonadaceae</taxon>
        <taxon>Pelobacter</taxon>
    </lineage>
</organism>
<reference evidence="3 4" key="1">
    <citation type="submission" date="2006-10" db="EMBL/GenBank/DDBJ databases">
        <title>Complete sequence of chromosome of Pelobacter propionicus DSM 2379.</title>
        <authorList>
            <consortium name="US DOE Joint Genome Institute"/>
            <person name="Copeland A."/>
            <person name="Lucas S."/>
            <person name="Lapidus A."/>
            <person name="Barry K."/>
            <person name="Detter J.C."/>
            <person name="Glavina del Rio T."/>
            <person name="Hammon N."/>
            <person name="Israni S."/>
            <person name="Dalin E."/>
            <person name="Tice H."/>
            <person name="Pitluck S."/>
            <person name="Saunders E."/>
            <person name="Brettin T."/>
            <person name="Bruce D."/>
            <person name="Han C."/>
            <person name="Tapia R."/>
            <person name="Schmutz J."/>
            <person name="Larimer F."/>
            <person name="Land M."/>
            <person name="Hauser L."/>
            <person name="Kyrpides N."/>
            <person name="Kim E."/>
            <person name="Lovley D."/>
            <person name="Richardson P."/>
        </authorList>
    </citation>
    <scope>NUCLEOTIDE SEQUENCE [LARGE SCALE GENOMIC DNA]</scope>
    <source>
        <strain evidence="4">DSM 2379 / NBRC 103807 / OttBd1</strain>
    </source>
</reference>
<dbReference type="Proteomes" id="UP000006732">
    <property type="component" value="Chromosome"/>
</dbReference>
<dbReference type="AlphaFoldDB" id="A1ALI8"/>
<feature type="coiled-coil region" evidence="1">
    <location>
        <begin position="512"/>
        <end position="553"/>
    </location>
</feature>
<keyword evidence="4" id="KW-1185">Reference proteome</keyword>
<dbReference type="RefSeq" id="WP_011734521.1">
    <property type="nucleotide sequence ID" value="NC_008609.1"/>
</dbReference>
<feature type="region of interest" description="Disordered" evidence="2">
    <location>
        <begin position="138"/>
        <end position="157"/>
    </location>
</feature>
<dbReference type="STRING" id="338966.Ppro_0577"/>
<proteinExistence type="predicted"/>
<feature type="region of interest" description="Disordered" evidence="2">
    <location>
        <begin position="624"/>
        <end position="649"/>
    </location>
</feature>
<feature type="coiled-coil region" evidence="1">
    <location>
        <begin position="671"/>
        <end position="705"/>
    </location>
</feature>
<dbReference type="eggNOG" id="COG3103">
    <property type="taxonomic scope" value="Bacteria"/>
</dbReference>
<name>A1ALI8_PELPD</name>
<dbReference type="KEGG" id="ppd:Ppro_0577"/>
<evidence type="ECO:0000256" key="2">
    <source>
        <dbReference type="SAM" id="MobiDB-lite"/>
    </source>
</evidence>
<sequence length="1214" mass="130972">MEHSDFIDLSNVSPQSTFLESHPKKTPATSSLYSTRFTTRNADGSENHTLVGAHLTLAKGDPNGLWEALHIDRGTQRLDPKNPKMATRSLLISCDTLEVHGEFSLPEADVAIFARRVIWATPDAAINTSPLPWAVDKAKNAERSTSSNGENGAHGRNAGSFRVFAAMIEPDNDSRPRLIALGGQGQDPGAGLDGEAGKDMASYSSVPFKISDSGISTSKATVSFDPVAVFIDYEWRWALSQVASGKLGEDSFPTNGSDALAPGIPGNGGNGGGLCTNQANLATRFTTAGGKAGAKERDYRGGRAGIPTSCAKYKVKLWENLFGTDNASTEKNSTATNTTKQGANASAAAAARLTGESPQTEISAAPNAWLHPLGVQKALEYIRDLFLAGEREEAERLLAVYEEALGSPMPRNLAWNDDSLAYWNSAQSEVASMQQRLRGHLDYFGNAAGYTPLLSLQGSIKLYEEETRRALRTLLLVSWIGAREREAKETAHALGEAVVTLNDDTKGAADLVVTSETRISETTKRMDSLEQELNSLGNQLETLRNNLLSKAQNNLQMQAQIKFSIRIAAAICQVIPVGQPVLGTIGSLAGVASDFVGGDESKAPDTISKMADVLTKAREAAKKAKDAGAKAGKEKGEAPAKDAKGAKEKSSAWAKVGDGLGPALSQVSQAVKALQVPKSEVEAELQRLESESTEWNDMVKKIRALNTRKADLLGDLQDAFQSLGEGYGRISSNSAAIFSMQQERAREIGKLDPAADGFVRQMGQRSRMTLLRYLYLMVRSYETTVLKPIDVDWKLCEVTDKINDLVKPEAGFDAASLNQQVEALAPLYQKNIDTVRTSLLQDFCFNEKTITLQMGLSQDQTPEILNALNADGEIMLDPLRFGLVLPDCQLSRLNGISLTALEFDPSAPHLPETHNVVISLQPARSGTIRKGENLYSVYSDEPLSWSWTKMATGEIQASAPSVASQDILNLVLGSGAEKIKQKIAMPPLWSDLRLRLLYSPNLPPGKKPRVSRLFFRFFCDVSPAPDYQCVLNVQSQGTTGGAVIDCSPTDMAARGNGCAGMVRIYSQGSQVSLAVPPHAAGSVFEAWDLLGQKINLVGDRRTEVSFKLDNHVLALCNWRMAAAEAPPVVLMTMLAPAEMAELAESHGDENVCCELKRVLAAEPEARDIVIRAEPSDDAQILGLTPSLNAAELLEQDEEGWTLVNYRGIVGWVNG</sequence>
<evidence type="ECO:0000313" key="4">
    <source>
        <dbReference type="Proteomes" id="UP000006732"/>
    </source>
</evidence>
<dbReference type="EMBL" id="CP000482">
    <property type="protein sequence ID" value="ABK98208.1"/>
    <property type="molecule type" value="Genomic_DNA"/>
</dbReference>
<evidence type="ECO:0000313" key="3">
    <source>
        <dbReference type="EMBL" id="ABK98208.1"/>
    </source>
</evidence>